<evidence type="ECO:0000256" key="1">
    <source>
        <dbReference type="SAM" id="MobiDB-lite"/>
    </source>
</evidence>
<organism evidence="3 4">
    <name type="scientific">Nannochloropsis gaditana</name>
    <dbReference type="NCBI Taxonomy" id="72520"/>
    <lineage>
        <taxon>Eukaryota</taxon>
        <taxon>Sar</taxon>
        <taxon>Stramenopiles</taxon>
        <taxon>Ochrophyta</taxon>
        <taxon>Eustigmatophyceae</taxon>
        <taxon>Eustigmatales</taxon>
        <taxon>Monodopsidaceae</taxon>
        <taxon>Nannochloropsis</taxon>
    </lineage>
</organism>
<reference evidence="3 4" key="1">
    <citation type="journal article" date="2014" name="Mol. Plant">
        <title>Chromosome Scale Genome Assembly and Transcriptome Profiling of Nannochloropsis gaditana in Nitrogen Depletion.</title>
        <authorList>
            <person name="Corteggiani Carpinelli E."/>
            <person name="Telatin A."/>
            <person name="Vitulo N."/>
            <person name="Forcato C."/>
            <person name="D'Angelo M."/>
            <person name="Schiavon R."/>
            <person name="Vezzi A."/>
            <person name="Giacometti G.M."/>
            <person name="Morosinotto T."/>
            <person name="Valle G."/>
        </authorList>
    </citation>
    <scope>NUCLEOTIDE SEQUENCE [LARGE SCALE GENOMIC DNA]</scope>
    <source>
        <strain evidence="3 4">B-31</strain>
    </source>
</reference>
<gene>
    <name evidence="3" type="ORF">Naga_100014g63</name>
</gene>
<name>W7TZK9_9STRA</name>
<proteinExistence type="predicted"/>
<dbReference type="AlphaFoldDB" id="W7TZK9"/>
<sequence>MCSISGKSSILLVAVILLSKDITSTRSFRLPLSYVKRVYIPPCNAQAFLPLLSVSQATSRHSSLLGLIRLPMRVPRTAASDETGLGGRRFLVSTEMGTASGRETTPDFAQSKSSDSMGNEGNLTISEPLQYTTEEATLVETKIDGMLTRKIDLWPPEEIFELLPLLLKSSVFEYAIDKRLEQDLRLDGTPLVPSLGRPESKFRRRLEHSRSFLASLKYSEQQRLARQWIEGLLEAATESTEAMDERVFELLTYENGVLVEPVQEALEDMLRRLRSMSPDEKTLTQAVLETLQKRVEAEVRTRETPFVRLLALLLRLHSRDDRERVLRTELRNSRVIEEFAAYLEEGADYVARLRLGPCSLPEDTSDEMQKILAILRDFTQTGAGEGAQGWTRGAAPSVQPSFQPRPEDIGRRAVVDVEEVREGGEGTPS</sequence>
<protein>
    <submittedName>
        <fullName evidence="3">Uncharacterized protein</fullName>
    </submittedName>
</protein>
<feature type="chain" id="PRO_5004904061" evidence="2">
    <location>
        <begin position="26"/>
        <end position="429"/>
    </location>
</feature>
<feature type="region of interest" description="Disordered" evidence="1">
    <location>
        <begin position="99"/>
        <end position="121"/>
    </location>
</feature>
<dbReference type="Proteomes" id="UP000019335">
    <property type="component" value="Chromosome 9"/>
</dbReference>
<keyword evidence="2" id="KW-0732">Signal</keyword>
<accession>W7TZK9</accession>
<dbReference type="EMBL" id="AZIL01000703">
    <property type="protein sequence ID" value="EWM26096.1"/>
    <property type="molecule type" value="Genomic_DNA"/>
</dbReference>
<dbReference type="OrthoDB" id="10335338at2759"/>
<evidence type="ECO:0000256" key="2">
    <source>
        <dbReference type="SAM" id="SignalP"/>
    </source>
</evidence>
<feature type="signal peptide" evidence="2">
    <location>
        <begin position="1"/>
        <end position="25"/>
    </location>
</feature>
<evidence type="ECO:0000313" key="4">
    <source>
        <dbReference type="Proteomes" id="UP000019335"/>
    </source>
</evidence>
<comment type="caution">
    <text evidence="3">The sequence shown here is derived from an EMBL/GenBank/DDBJ whole genome shotgun (WGS) entry which is preliminary data.</text>
</comment>
<evidence type="ECO:0000313" key="3">
    <source>
        <dbReference type="EMBL" id="EWM26096.1"/>
    </source>
</evidence>
<feature type="region of interest" description="Disordered" evidence="1">
    <location>
        <begin position="387"/>
        <end position="409"/>
    </location>
</feature>
<keyword evidence="4" id="KW-1185">Reference proteome</keyword>